<evidence type="ECO:0000313" key="2">
    <source>
        <dbReference type="Proteomes" id="UP000240569"/>
    </source>
</evidence>
<dbReference type="SUPFAM" id="SSF55909">
    <property type="entry name" value="Pentein"/>
    <property type="match status" value="1"/>
</dbReference>
<dbReference type="PANTHER" id="PTHR47271">
    <property type="entry name" value="ARGININE DEIMINASE"/>
    <property type="match status" value="1"/>
</dbReference>
<dbReference type="AlphaFoldDB" id="A0A2R6AEB1"/>
<comment type="caution">
    <text evidence="1">The sequence shown here is derived from an EMBL/GenBank/DDBJ whole genome shotgun (WGS) entry which is preliminary data.</text>
</comment>
<organism evidence="1 2">
    <name type="scientific">Candidatus Marsarchaeota G1 archaeon BE_D</name>
    <dbReference type="NCBI Taxonomy" id="1978156"/>
    <lineage>
        <taxon>Archaea</taxon>
        <taxon>Candidatus Marsarchaeota</taxon>
        <taxon>Candidatus Marsarchaeota group 1</taxon>
    </lineage>
</organism>
<gene>
    <name evidence="1" type="ORF">B9Q02_09260</name>
</gene>
<sequence length="431" mass="48925">MSVKAEWHRLREAVVHRPGIEMFFGLLEPSSFLYDRFFSMDEAVFEHKGLEHTLSKIGVEVKRLKSLFIDALRKKESARAQVAKKVSTLIKYVGFSAESAKKSFLEALDSMDPETLFNLLLLNPTVETRARKSEEGKRVIYPFVKLGVPLANLYYLRDQQAATDIGMVYGRMAKPQRRREVFITKVTFEASGHKTAWSVRAPGTFEGGDFMPAGDFALIGEGDRTNLNGILQVMRHGVGYEEIAVVHYPSHPLIAGDGHEPMLFMHLDTYFNFAGEGLAVGCGTLLDHTLVDVYHKKRNGKYEKEESGVKLYTYIRNKGFDVIKLTNFEQLALAPNFLTVDDRKIVAVDVERNIDATLKKIERLRAQNPEKFSAFCDHALREYQELKLTREFFPRKKALEEQRVEAIPLDLYALTGGYGGARCMVASIRRD</sequence>
<protein>
    <recommendedName>
        <fullName evidence="3">Amidinotransferase</fullName>
    </recommendedName>
</protein>
<evidence type="ECO:0000313" key="1">
    <source>
        <dbReference type="EMBL" id="PSN84678.1"/>
    </source>
</evidence>
<reference evidence="1 2" key="1">
    <citation type="submission" date="2017-04" db="EMBL/GenBank/DDBJ databases">
        <title>Novel microbial lineages endemic to geothermal iron-oxide mats fill important gaps in the evolutionary history of Archaea.</title>
        <authorList>
            <person name="Jay Z.J."/>
            <person name="Beam J.P."/>
            <person name="Dlakic M."/>
            <person name="Rusch D.B."/>
            <person name="Kozubal M.A."/>
            <person name="Inskeep W.P."/>
        </authorList>
    </citation>
    <scope>NUCLEOTIDE SEQUENCE [LARGE SCALE GENOMIC DNA]</scope>
    <source>
        <strain evidence="1">BE_D</strain>
    </source>
</reference>
<dbReference type="Pfam" id="PF02274">
    <property type="entry name" value="ADI"/>
    <property type="match status" value="1"/>
</dbReference>
<dbReference type="PANTHER" id="PTHR47271:SF2">
    <property type="entry name" value="ARGININE DEIMINASE"/>
    <property type="match status" value="1"/>
</dbReference>
<evidence type="ECO:0008006" key="3">
    <source>
        <dbReference type="Google" id="ProtNLM"/>
    </source>
</evidence>
<dbReference type="GO" id="GO:0019546">
    <property type="term" value="P:L-arginine deiminase pathway"/>
    <property type="evidence" value="ECO:0007669"/>
    <property type="project" value="TreeGrafter"/>
</dbReference>
<dbReference type="EMBL" id="NEXD01000073">
    <property type="protein sequence ID" value="PSN84678.1"/>
    <property type="molecule type" value="Genomic_DNA"/>
</dbReference>
<accession>A0A2R6AEB1</accession>
<name>A0A2R6AEB1_9ARCH</name>
<dbReference type="Gene3D" id="3.75.10.10">
    <property type="entry name" value="L-arginine/glycine Amidinotransferase, Chain A"/>
    <property type="match status" value="1"/>
</dbReference>
<proteinExistence type="predicted"/>
<dbReference type="Proteomes" id="UP000240569">
    <property type="component" value="Unassembled WGS sequence"/>
</dbReference>
<dbReference type="GO" id="GO:0016990">
    <property type="term" value="F:arginine deiminase activity"/>
    <property type="evidence" value="ECO:0007669"/>
    <property type="project" value="TreeGrafter"/>
</dbReference>